<dbReference type="AlphaFoldDB" id="A0A0A9GJX9"/>
<evidence type="ECO:0000256" key="1">
    <source>
        <dbReference type="SAM" id="Phobius"/>
    </source>
</evidence>
<feature type="transmembrane region" description="Helical" evidence="1">
    <location>
        <begin position="20"/>
        <end position="45"/>
    </location>
</feature>
<reference evidence="2" key="2">
    <citation type="journal article" date="2015" name="Data Brief">
        <title>Shoot transcriptome of the giant reed, Arundo donax.</title>
        <authorList>
            <person name="Barrero R.A."/>
            <person name="Guerrero F.D."/>
            <person name="Moolhuijzen P."/>
            <person name="Goolsby J.A."/>
            <person name="Tidwell J."/>
            <person name="Bellgard S.E."/>
            <person name="Bellgard M.I."/>
        </authorList>
    </citation>
    <scope>NUCLEOTIDE SEQUENCE</scope>
    <source>
        <tissue evidence="2">Shoot tissue taken approximately 20 cm above the soil surface</tissue>
    </source>
</reference>
<proteinExistence type="predicted"/>
<reference evidence="2" key="1">
    <citation type="submission" date="2014-09" db="EMBL/GenBank/DDBJ databases">
        <authorList>
            <person name="Magalhaes I.L.F."/>
            <person name="Oliveira U."/>
            <person name="Santos F.R."/>
            <person name="Vidigal T.H.D.A."/>
            <person name="Brescovit A.D."/>
            <person name="Santos A.J."/>
        </authorList>
    </citation>
    <scope>NUCLEOTIDE SEQUENCE</scope>
    <source>
        <tissue evidence="2">Shoot tissue taken approximately 20 cm above the soil surface</tissue>
    </source>
</reference>
<keyword evidence="1" id="KW-0812">Transmembrane</keyword>
<protein>
    <submittedName>
        <fullName evidence="2">Uncharacterized protein</fullName>
    </submittedName>
</protein>
<sequence>MVVTLVHFDCWKSALNISNLFFPVGVTLLVSFRMGIFIHLPYIFLCTISNSLSSLTR</sequence>
<dbReference type="EMBL" id="GBRH01173104">
    <property type="protein sequence ID" value="JAE24792.1"/>
    <property type="molecule type" value="Transcribed_RNA"/>
</dbReference>
<keyword evidence="1" id="KW-1133">Transmembrane helix</keyword>
<organism evidence="2">
    <name type="scientific">Arundo donax</name>
    <name type="common">Giant reed</name>
    <name type="synonym">Donax arundinaceus</name>
    <dbReference type="NCBI Taxonomy" id="35708"/>
    <lineage>
        <taxon>Eukaryota</taxon>
        <taxon>Viridiplantae</taxon>
        <taxon>Streptophyta</taxon>
        <taxon>Embryophyta</taxon>
        <taxon>Tracheophyta</taxon>
        <taxon>Spermatophyta</taxon>
        <taxon>Magnoliopsida</taxon>
        <taxon>Liliopsida</taxon>
        <taxon>Poales</taxon>
        <taxon>Poaceae</taxon>
        <taxon>PACMAD clade</taxon>
        <taxon>Arundinoideae</taxon>
        <taxon>Arundineae</taxon>
        <taxon>Arundo</taxon>
    </lineage>
</organism>
<accession>A0A0A9GJX9</accession>
<keyword evidence="1" id="KW-0472">Membrane</keyword>
<name>A0A0A9GJX9_ARUDO</name>
<evidence type="ECO:0000313" key="2">
    <source>
        <dbReference type="EMBL" id="JAE24792.1"/>
    </source>
</evidence>